<dbReference type="InterPro" id="IPR004360">
    <property type="entry name" value="Glyas_Fos-R_dOase_dom"/>
</dbReference>
<accession>A0A4R4RNP8</accession>
<dbReference type="InterPro" id="IPR029068">
    <property type="entry name" value="Glyas_Bleomycin-R_OHBP_Dase"/>
</dbReference>
<dbReference type="RefSeq" id="WP_131983514.1">
    <property type="nucleotide sequence ID" value="NZ_SMKL01000028.1"/>
</dbReference>
<protein>
    <submittedName>
        <fullName evidence="2">VOC family protein</fullName>
    </submittedName>
</protein>
<sequence>MTNDTEPRIQGAVLHVSDLERSIAFYTDLMGVEVARRTADAAILATRAGAFSLALRQRPVRRVTDRTVQALVWRVATLDRLDRVEQQLAGLGAKSTRHVLAEDPTTLVSTWDPDGQRVVFVHHDGEQDVPRMIPPEVFWY</sequence>
<evidence type="ECO:0000313" key="3">
    <source>
        <dbReference type="Proteomes" id="UP000295621"/>
    </source>
</evidence>
<proteinExistence type="predicted"/>
<gene>
    <name evidence="2" type="ORF">E1212_14195</name>
</gene>
<keyword evidence="3" id="KW-1185">Reference proteome</keyword>
<dbReference type="OrthoDB" id="9797743at2"/>
<dbReference type="InterPro" id="IPR037523">
    <property type="entry name" value="VOC_core"/>
</dbReference>
<dbReference type="CDD" id="cd06587">
    <property type="entry name" value="VOC"/>
    <property type="match status" value="1"/>
</dbReference>
<name>A0A4R4RNP8_9ACTN</name>
<feature type="domain" description="VOC" evidence="1">
    <location>
        <begin position="8"/>
        <end position="123"/>
    </location>
</feature>
<dbReference type="Proteomes" id="UP000295621">
    <property type="component" value="Unassembled WGS sequence"/>
</dbReference>
<dbReference type="Gene3D" id="3.10.180.10">
    <property type="entry name" value="2,3-Dihydroxybiphenyl 1,2-Dioxygenase, domain 1"/>
    <property type="match status" value="1"/>
</dbReference>
<evidence type="ECO:0000259" key="1">
    <source>
        <dbReference type="PROSITE" id="PS51819"/>
    </source>
</evidence>
<dbReference type="SUPFAM" id="SSF54593">
    <property type="entry name" value="Glyoxalase/Bleomycin resistance protein/Dihydroxybiphenyl dioxygenase"/>
    <property type="match status" value="1"/>
</dbReference>
<evidence type="ECO:0000313" key="2">
    <source>
        <dbReference type="EMBL" id="TDC50709.1"/>
    </source>
</evidence>
<reference evidence="2 3" key="1">
    <citation type="submission" date="2019-02" db="EMBL/GenBank/DDBJ databases">
        <title>Draft genome sequences of novel Actinobacteria.</title>
        <authorList>
            <person name="Sahin N."/>
            <person name="Ay H."/>
            <person name="Saygin H."/>
        </authorList>
    </citation>
    <scope>NUCLEOTIDE SEQUENCE [LARGE SCALE GENOMIC DNA]</scope>
    <source>
        <strain evidence="2 3">KC603</strain>
    </source>
</reference>
<dbReference type="AlphaFoldDB" id="A0A4R4RNP8"/>
<comment type="caution">
    <text evidence="2">The sequence shown here is derived from an EMBL/GenBank/DDBJ whole genome shotgun (WGS) entry which is preliminary data.</text>
</comment>
<dbReference type="EMBL" id="SMKL01000028">
    <property type="protein sequence ID" value="TDC50709.1"/>
    <property type="molecule type" value="Genomic_DNA"/>
</dbReference>
<dbReference type="Pfam" id="PF00903">
    <property type="entry name" value="Glyoxalase"/>
    <property type="match status" value="1"/>
</dbReference>
<dbReference type="PROSITE" id="PS51819">
    <property type="entry name" value="VOC"/>
    <property type="match status" value="1"/>
</dbReference>
<organism evidence="2 3">
    <name type="scientific">Jiangella ureilytica</name>
    <dbReference type="NCBI Taxonomy" id="2530374"/>
    <lineage>
        <taxon>Bacteria</taxon>
        <taxon>Bacillati</taxon>
        <taxon>Actinomycetota</taxon>
        <taxon>Actinomycetes</taxon>
        <taxon>Jiangellales</taxon>
        <taxon>Jiangellaceae</taxon>
        <taxon>Jiangella</taxon>
    </lineage>
</organism>